<dbReference type="InterPro" id="IPR022890">
    <property type="entry name" value="Fd--NADP_Rdtase_type_2"/>
</dbReference>
<dbReference type="GO" id="GO:0004324">
    <property type="term" value="F:ferredoxin-NADP+ reductase activity"/>
    <property type="evidence" value="ECO:0007669"/>
    <property type="project" value="UniProtKB-UniRule"/>
</dbReference>
<keyword evidence="4 6" id="KW-0521">NADP</keyword>
<dbReference type="SUPFAM" id="SSF51905">
    <property type="entry name" value="FAD/NAD(P)-binding domain"/>
    <property type="match status" value="1"/>
</dbReference>
<evidence type="ECO:0000256" key="4">
    <source>
        <dbReference type="ARBA" id="ARBA00022857"/>
    </source>
</evidence>
<dbReference type="InterPro" id="IPR050097">
    <property type="entry name" value="Ferredoxin-NADP_redctase_2"/>
</dbReference>
<evidence type="ECO:0000256" key="5">
    <source>
        <dbReference type="ARBA" id="ARBA00023002"/>
    </source>
</evidence>
<keyword evidence="3 6" id="KW-0274">FAD</keyword>
<feature type="binding site" evidence="6">
    <location>
        <position position="44"/>
    </location>
    <ligand>
        <name>FAD</name>
        <dbReference type="ChEBI" id="CHEBI:57692"/>
    </ligand>
</feature>
<keyword evidence="2 6" id="KW-0285">Flavoprotein</keyword>
<accession>A0A288QCA9</accession>
<organism evidence="7 8">
    <name type="scientific">Weissella soli</name>
    <dbReference type="NCBI Taxonomy" id="155866"/>
    <lineage>
        <taxon>Bacteria</taxon>
        <taxon>Bacillati</taxon>
        <taxon>Bacillota</taxon>
        <taxon>Bacilli</taxon>
        <taxon>Lactobacillales</taxon>
        <taxon>Lactobacillaceae</taxon>
        <taxon>Weissella</taxon>
    </lineage>
</organism>
<dbReference type="GO" id="GO:0050660">
    <property type="term" value="F:flavin adenine dinucleotide binding"/>
    <property type="evidence" value="ECO:0007669"/>
    <property type="project" value="UniProtKB-UniRule"/>
</dbReference>
<dbReference type="EC" id="1.18.1.2" evidence="6"/>
<dbReference type="Gene3D" id="3.50.50.60">
    <property type="entry name" value="FAD/NAD(P)-binding domain"/>
    <property type="match status" value="2"/>
</dbReference>
<dbReference type="EMBL" id="QRAS01000003">
    <property type="protein sequence ID" value="RDL05315.1"/>
    <property type="molecule type" value="Genomic_DNA"/>
</dbReference>
<evidence type="ECO:0000256" key="2">
    <source>
        <dbReference type="ARBA" id="ARBA00022630"/>
    </source>
</evidence>
<name>A0A288QCA9_9LACO</name>
<sequence>MTYKTTTDVVIIGAGPVGMFAAFYAGLRELDTVVIESLAAVGGQVANLYPQKSILDIAGFVGTNGRELIANLQTQMQQFETDVRLNTTVLDVRPEGTGFIVHTSQDDIWTKGVIVATGKGAFEPRRLAPALEGDLADAGINYFLNELEHFRDKRVLVAGGGDSAVDMATLLNTVASEVHLTHRRDKFRAMERAVSDLAASDVIVDTPYTIEAIEKQMDGSLLVTLAKVREAEHKQIVVDEIMINYGFLSENKIVAGWTIQPEVARQKFTVSQQMETSVPGVYAVGDVAGYPGKAELIATGFGEVPTAINSLISRIYPERATVVHSSGITIENGTIKR</sequence>
<proteinExistence type="inferred from homology"/>
<comment type="catalytic activity">
    <reaction evidence="6">
        <text>2 reduced [2Fe-2S]-[ferredoxin] + NADP(+) + H(+) = 2 oxidized [2Fe-2S]-[ferredoxin] + NADPH</text>
        <dbReference type="Rhea" id="RHEA:20125"/>
        <dbReference type="Rhea" id="RHEA-COMP:10000"/>
        <dbReference type="Rhea" id="RHEA-COMP:10001"/>
        <dbReference type="ChEBI" id="CHEBI:15378"/>
        <dbReference type="ChEBI" id="CHEBI:33737"/>
        <dbReference type="ChEBI" id="CHEBI:33738"/>
        <dbReference type="ChEBI" id="CHEBI:57783"/>
        <dbReference type="ChEBI" id="CHEBI:58349"/>
        <dbReference type="EC" id="1.18.1.2"/>
    </reaction>
</comment>
<comment type="subunit">
    <text evidence="1 6">Homodimer.</text>
</comment>
<feature type="binding site" evidence="6">
    <location>
        <position position="122"/>
    </location>
    <ligand>
        <name>FAD</name>
        <dbReference type="ChEBI" id="CHEBI:57692"/>
    </ligand>
</feature>
<dbReference type="GeneID" id="94546525"/>
<gene>
    <name evidence="7" type="ORF">DFP99_1270</name>
</gene>
<evidence type="ECO:0000256" key="1">
    <source>
        <dbReference type="ARBA" id="ARBA00011738"/>
    </source>
</evidence>
<dbReference type="PRINTS" id="PR00469">
    <property type="entry name" value="PNDRDTASEII"/>
</dbReference>
<feature type="binding site" evidence="6">
    <location>
        <position position="326"/>
    </location>
    <ligand>
        <name>FAD</name>
        <dbReference type="ChEBI" id="CHEBI:57692"/>
    </ligand>
</feature>
<comment type="caution">
    <text evidence="7">The sequence shown here is derived from an EMBL/GenBank/DDBJ whole genome shotgun (WGS) entry which is preliminary data.</text>
</comment>
<dbReference type="OrthoDB" id="9806179at2"/>
<keyword evidence="5 6" id="KW-0560">Oxidoreductase</keyword>
<evidence type="ECO:0000256" key="6">
    <source>
        <dbReference type="HAMAP-Rule" id="MF_01685"/>
    </source>
</evidence>
<dbReference type="Pfam" id="PF07992">
    <property type="entry name" value="Pyr_redox_2"/>
    <property type="match status" value="1"/>
</dbReference>
<evidence type="ECO:0000256" key="3">
    <source>
        <dbReference type="ARBA" id="ARBA00022827"/>
    </source>
</evidence>
<feature type="binding site" evidence="6">
    <location>
        <position position="286"/>
    </location>
    <ligand>
        <name>FAD</name>
        <dbReference type="ChEBI" id="CHEBI:57692"/>
    </ligand>
</feature>
<dbReference type="HAMAP" id="MF_01685">
    <property type="entry name" value="FENR2"/>
    <property type="match status" value="1"/>
</dbReference>
<comment type="cofactor">
    <cofactor evidence="6">
        <name>FAD</name>
        <dbReference type="ChEBI" id="CHEBI:57692"/>
    </cofactor>
    <text evidence="6">Binds 1 FAD per subunit.</text>
</comment>
<comment type="similarity">
    <text evidence="6">Belongs to the ferredoxin--NADP reductase type 2 family.</text>
</comment>
<dbReference type="InterPro" id="IPR023753">
    <property type="entry name" value="FAD/NAD-binding_dom"/>
</dbReference>
<dbReference type="InterPro" id="IPR036188">
    <property type="entry name" value="FAD/NAD-bd_sf"/>
</dbReference>
<reference evidence="7 8" key="1">
    <citation type="submission" date="2018-07" db="EMBL/GenBank/DDBJ databases">
        <title>Genomic Encyclopedia of Type Strains, Phase III (KMG-III): the genomes of soil and plant-associated and newly described type strains.</title>
        <authorList>
            <person name="Whitman W."/>
        </authorList>
    </citation>
    <scope>NUCLEOTIDE SEQUENCE [LARGE SCALE GENOMIC DNA]</scope>
    <source>
        <strain evidence="7 8">CECT 7031</strain>
    </source>
</reference>
<keyword evidence="8" id="KW-1185">Reference proteome</keyword>
<evidence type="ECO:0000313" key="8">
    <source>
        <dbReference type="Proteomes" id="UP000254912"/>
    </source>
</evidence>
<dbReference type="AlphaFoldDB" id="A0A288QCA9"/>
<dbReference type="Proteomes" id="UP000254912">
    <property type="component" value="Unassembled WGS sequence"/>
</dbReference>
<dbReference type="RefSeq" id="WP_070230530.1">
    <property type="nucleotide sequence ID" value="NZ_BJYO01000004.1"/>
</dbReference>
<feature type="binding site" evidence="6">
    <location>
        <position position="49"/>
    </location>
    <ligand>
        <name>FAD</name>
        <dbReference type="ChEBI" id="CHEBI:57692"/>
    </ligand>
</feature>
<dbReference type="GO" id="GO:0050661">
    <property type="term" value="F:NADP binding"/>
    <property type="evidence" value="ECO:0007669"/>
    <property type="project" value="UniProtKB-UniRule"/>
</dbReference>
<feature type="binding site" evidence="6">
    <location>
        <position position="89"/>
    </location>
    <ligand>
        <name>FAD</name>
        <dbReference type="ChEBI" id="CHEBI:57692"/>
    </ligand>
</feature>
<comment type="caution">
    <text evidence="6">Lacks conserved residue(s) required for the propagation of feature annotation.</text>
</comment>
<feature type="binding site" evidence="6">
    <location>
        <position position="36"/>
    </location>
    <ligand>
        <name>FAD</name>
        <dbReference type="ChEBI" id="CHEBI:57692"/>
    </ligand>
</feature>
<dbReference type="KEGG" id="wso:WSWS_01339"/>
<evidence type="ECO:0000313" key="7">
    <source>
        <dbReference type="EMBL" id="RDL05315.1"/>
    </source>
</evidence>
<dbReference type="PRINTS" id="PR00368">
    <property type="entry name" value="FADPNR"/>
</dbReference>
<protein>
    <recommendedName>
        <fullName evidence="6">Ferredoxin--NADP reductase</fullName>
        <shortName evidence="6">FNR</shortName>
        <shortName evidence="6">Fd-NADP(+) reductase</shortName>
        <ecNumber evidence="6">1.18.1.2</ecNumber>
    </recommendedName>
</protein>
<dbReference type="PANTHER" id="PTHR48105">
    <property type="entry name" value="THIOREDOXIN REDUCTASE 1-RELATED-RELATED"/>
    <property type="match status" value="1"/>
</dbReference>